<feature type="domain" description="DUF7774" evidence="2">
    <location>
        <begin position="22"/>
        <end position="118"/>
    </location>
</feature>
<evidence type="ECO:0000313" key="5">
    <source>
        <dbReference type="WBParaSite" id="NBR_0002042301-mRNA-1"/>
    </source>
</evidence>
<dbReference type="WBParaSite" id="NBR_0002042301-mRNA-1">
    <property type="protein sequence ID" value="NBR_0002042301-mRNA-1"/>
    <property type="gene ID" value="NBR_0002042301"/>
</dbReference>
<dbReference type="PANTHER" id="PTHR38630">
    <property type="entry name" value="PROTEIN CBG12780"/>
    <property type="match status" value="1"/>
</dbReference>
<gene>
    <name evidence="3" type="ORF">NBR_LOCUS20424</name>
</gene>
<reference evidence="5" key="1">
    <citation type="submission" date="2017-02" db="UniProtKB">
        <authorList>
            <consortium name="WormBaseParasite"/>
        </authorList>
    </citation>
    <scope>IDENTIFICATION</scope>
</reference>
<dbReference type="EMBL" id="UYSL01025129">
    <property type="protein sequence ID" value="VDL84161.1"/>
    <property type="molecule type" value="Genomic_DNA"/>
</dbReference>
<accession>A0A0N4YT51</accession>
<dbReference type="STRING" id="27835.A0A0N4YT51"/>
<protein>
    <submittedName>
        <fullName evidence="5">VHS domain-containing protein</fullName>
    </submittedName>
</protein>
<dbReference type="Pfam" id="PF24983">
    <property type="entry name" value="DUF7774"/>
    <property type="match status" value="1"/>
</dbReference>
<evidence type="ECO:0000256" key="1">
    <source>
        <dbReference type="SAM" id="MobiDB-lite"/>
    </source>
</evidence>
<dbReference type="AlphaFoldDB" id="A0A0N4YT51"/>
<keyword evidence="4" id="KW-1185">Reference proteome</keyword>
<organism evidence="5">
    <name type="scientific">Nippostrongylus brasiliensis</name>
    <name type="common">Rat hookworm</name>
    <dbReference type="NCBI Taxonomy" id="27835"/>
    <lineage>
        <taxon>Eukaryota</taxon>
        <taxon>Metazoa</taxon>
        <taxon>Ecdysozoa</taxon>
        <taxon>Nematoda</taxon>
        <taxon>Chromadorea</taxon>
        <taxon>Rhabditida</taxon>
        <taxon>Rhabditina</taxon>
        <taxon>Rhabditomorpha</taxon>
        <taxon>Strongyloidea</taxon>
        <taxon>Heligmosomidae</taxon>
        <taxon>Nippostrongylus</taxon>
    </lineage>
</organism>
<evidence type="ECO:0000313" key="4">
    <source>
        <dbReference type="Proteomes" id="UP000271162"/>
    </source>
</evidence>
<dbReference type="InterPro" id="IPR056676">
    <property type="entry name" value="DUF7774"/>
</dbReference>
<sequence>MRNSTLKWKHQPIINLFDDAHENERLMVAVKALAIMWFYKLFDEVLTKEEIQTLKAYFTSSSSNQDLMTVIPVIDKAIGHSMRIMRKNPDRFDKLVDYQMLTFLKFSKKAKPVVLEAMMICPEYIPESWGGKDCERLFTARLAEVSSQMMLAPQENKKGPSGEKIPNKAKPSKEEVKKEESKDAQKVLELCNY</sequence>
<evidence type="ECO:0000313" key="3">
    <source>
        <dbReference type="EMBL" id="VDL84161.1"/>
    </source>
</evidence>
<reference evidence="3 4" key="2">
    <citation type="submission" date="2018-11" db="EMBL/GenBank/DDBJ databases">
        <authorList>
            <consortium name="Pathogen Informatics"/>
        </authorList>
    </citation>
    <scope>NUCLEOTIDE SEQUENCE [LARGE SCALE GENOMIC DNA]</scope>
</reference>
<feature type="compositionally biased region" description="Basic and acidic residues" evidence="1">
    <location>
        <begin position="171"/>
        <end position="183"/>
    </location>
</feature>
<feature type="region of interest" description="Disordered" evidence="1">
    <location>
        <begin position="149"/>
        <end position="183"/>
    </location>
</feature>
<dbReference type="PANTHER" id="PTHR38630:SF1">
    <property type="entry name" value="DEK_C DOMAIN-CONTAINING PROTEIN-RELATED"/>
    <property type="match status" value="1"/>
</dbReference>
<name>A0A0N4YT51_NIPBR</name>
<dbReference type="Proteomes" id="UP000271162">
    <property type="component" value="Unassembled WGS sequence"/>
</dbReference>
<evidence type="ECO:0000259" key="2">
    <source>
        <dbReference type="Pfam" id="PF24983"/>
    </source>
</evidence>
<proteinExistence type="predicted"/>